<dbReference type="InParanoid" id="H0EZ72"/>
<reference evidence="1 2" key="1">
    <citation type="journal article" date="2012" name="Eukaryot. Cell">
        <title>Genome sequence of the fungus Glarea lozoyensis: the first genome sequence of a species from the Helotiaceae family.</title>
        <authorList>
            <person name="Youssar L."/>
            <person name="Gruening B.A."/>
            <person name="Erxleben A."/>
            <person name="Guenther S."/>
            <person name="Huettel W."/>
        </authorList>
    </citation>
    <scope>NUCLEOTIDE SEQUENCE [LARGE SCALE GENOMIC DNA]</scope>
    <source>
        <strain evidence="2">ATCC 74030 / MF5533</strain>
    </source>
</reference>
<dbReference type="Proteomes" id="UP000005446">
    <property type="component" value="Unassembled WGS sequence"/>
</dbReference>
<protein>
    <submittedName>
        <fullName evidence="1">Uncharacterized protein</fullName>
    </submittedName>
</protein>
<comment type="caution">
    <text evidence="1">The sequence shown here is derived from an EMBL/GenBank/DDBJ whole genome shotgun (WGS) entry which is preliminary data.</text>
</comment>
<dbReference type="HOGENOM" id="CLU_3351232_0_0_1"/>
<evidence type="ECO:0000313" key="1">
    <source>
        <dbReference type="EMBL" id="EHK96177.1"/>
    </source>
</evidence>
<name>H0EZ72_GLAL7</name>
<dbReference type="EMBL" id="AGUE01000271">
    <property type="protein sequence ID" value="EHK96177.1"/>
    <property type="molecule type" value="Genomic_DNA"/>
</dbReference>
<accession>H0EZ72</accession>
<evidence type="ECO:0000313" key="2">
    <source>
        <dbReference type="Proteomes" id="UP000005446"/>
    </source>
</evidence>
<dbReference type="AlphaFoldDB" id="H0EZ72"/>
<organism evidence="1 2">
    <name type="scientific">Glarea lozoyensis (strain ATCC 74030 / MF5533)</name>
    <dbReference type="NCBI Taxonomy" id="1104152"/>
    <lineage>
        <taxon>Eukaryota</taxon>
        <taxon>Fungi</taxon>
        <taxon>Dikarya</taxon>
        <taxon>Ascomycota</taxon>
        <taxon>Pezizomycotina</taxon>
        <taxon>Leotiomycetes</taxon>
        <taxon>Helotiales</taxon>
        <taxon>Helotiaceae</taxon>
        <taxon>Glarea</taxon>
    </lineage>
</organism>
<sequence length="37" mass="4424">MIFPHQSYAEREQHIWRGIKEGNKADIITHNYSLRLA</sequence>
<gene>
    <name evidence="1" type="ORF">M7I_8134</name>
</gene>
<proteinExistence type="predicted"/>
<keyword evidence="2" id="KW-1185">Reference proteome</keyword>